<dbReference type="PROSITE" id="PS01117">
    <property type="entry name" value="HTH_MARR_1"/>
    <property type="match status" value="1"/>
</dbReference>
<protein>
    <submittedName>
        <fullName evidence="5">MarR family transcriptional regulator</fullName>
    </submittedName>
</protein>
<evidence type="ECO:0000256" key="2">
    <source>
        <dbReference type="ARBA" id="ARBA00023125"/>
    </source>
</evidence>
<dbReference type="PANTHER" id="PTHR42756:SF1">
    <property type="entry name" value="TRANSCRIPTIONAL REPRESSOR OF EMRAB OPERON"/>
    <property type="match status" value="1"/>
</dbReference>
<keyword evidence="1" id="KW-0805">Transcription regulation</keyword>
<dbReference type="PROSITE" id="PS50995">
    <property type="entry name" value="HTH_MARR_2"/>
    <property type="match status" value="1"/>
</dbReference>
<name>A0A4S4BKH7_9BACL</name>
<dbReference type="RefSeq" id="WP_136372137.1">
    <property type="nucleotide sequence ID" value="NZ_SSOB01000034.1"/>
</dbReference>
<gene>
    <name evidence="5" type="ORF">E6C55_22845</name>
</gene>
<dbReference type="EMBL" id="SSOB01000034">
    <property type="protein sequence ID" value="THF75125.1"/>
    <property type="molecule type" value="Genomic_DNA"/>
</dbReference>
<dbReference type="GO" id="GO:0003677">
    <property type="term" value="F:DNA binding"/>
    <property type="evidence" value="ECO:0007669"/>
    <property type="project" value="UniProtKB-KW"/>
</dbReference>
<dbReference type="OrthoDB" id="5327581at2"/>
<keyword evidence="3" id="KW-0804">Transcription</keyword>
<sequence length="148" mass="16787">MLLDDSIGFLINRTGRRVSQLFALRLSPTGVTTEQWSVLARLCEEDGISQKDLAHRVGKDQTNVTRILDQLERKELIVRRVNPEDRRSYLPSVTDSGRRAYEEIAPIEENVIRLISEGIPPEQLAALKELLSRIADNASSHLNDDRPE</sequence>
<evidence type="ECO:0000259" key="4">
    <source>
        <dbReference type="PROSITE" id="PS50995"/>
    </source>
</evidence>
<keyword evidence="6" id="KW-1185">Reference proteome</keyword>
<dbReference type="PANTHER" id="PTHR42756">
    <property type="entry name" value="TRANSCRIPTIONAL REGULATOR, MARR"/>
    <property type="match status" value="1"/>
</dbReference>
<dbReference type="InterPro" id="IPR023187">
    <property type="entry name" value="Tscrpt_reg_MarR-type_CS"/>
</dbReference>
<dbReference type="InterPro" id="IPR036388">
    <property type="entry name" value="WH-like_DNA-bd_sf"/>
</dbReference>
<reference evidence="5 6" key="1">
    <citation type="submission" date="2019-04" db="EMBL/GenBank/DDBJ databases">
        <title>Cohnella sp. nov. isolated from preserved vegetables.</title>
        <authorList>
            <person name="Lin S.-Y."/>
            <person name="Hung M.-H."/>
            <person name="Young C.-C."/>
        </authorList>
    </citation>
    <scope>NUCLEOTIDE SEQUENCE [LARGE SCALE GENOMIC DNA]</scope>
    <source>
        <strain evidence="5 6">CC-MHH1044</strain>
    </source>
</reference>
<organism evidence="5 6">
    <name type="scientific">Cohnella fermenti</name>
    <dbReference type="NCBI Taxonomy" id="2565925"/>
    <lineage>
        <taxon>Bacteria</taxon>
        <taxon>Bacillati</taxon>
        <taxon>Bacillota</taxon>
        <taxon>Bacilli</taxon>
        <taxon>Bacillales</taxon>
        <taxon>Paenibacillaceae</taxon>
        <taxon>Cohnella</taxon>
    </lineage>
</organism>
<dbReference type="SUPFAM" id="SSF46785">
    <property type="entry name" value="Winged helix' DNA-binding domain"/>
    <property type="match status" value="1"/>
</dbReference>
<proteinExistence type="predicted"/>
<evidence type="ECO:0000313" key="5">
    <source>
        <dbReference type="EMBL" id="THF75125.1"/>
    </source>
</evidence>
<evidence type="ECO:0000256" key="1">
    <source>
        <dbReference type="ARBA" id="ARBA00023015"/>
    </source>
</evidence>
<dbReference type="InterPro" id="IPR000835">
    <property type="entry name" value="HTH_MarR-typ"/>
</dbReference>
<dbReference type="InterPro" id="IPR036390">
    <property type="entry name" value="WH_DNA-bd_sf"/>
</dbReference>
<dbReference type="PRINTS" id="PR00598">
    <property type="entry name" value="HTHMARR"/>
</dbReference>
<keyword evidence="2" id="KW-0238">DNA-binding</keyword>
<comment type="caution">
    <text evidence="5">The sequence shown here is derived from an EMBL/GenBank/DDBJ whole genome shotgun (WGS) entry which is preliminary data.</text>
</comment>
<dbReference type="Gene3D" id="1.10.10.10">
    <property type="entry name" value="Winged helix-like DNA-binding domain superfamily/Winged helix DNA-binding domain"/>
    <property type="match status" value="1"/>
</dbReference>
<feature type="domain" description="HTH marR-type" evidence="4">
    <location>
        <begin position="4"/>
        <end position="136"/>
    </location>
</feature>
<evidence type="ECO:0000313" key="6">
    <source>
        <dbReference type="Proteomes" id="UP000310636"/>
    </source>
</evidence>
<dbReference type="AlphaFoldDB" id="A0A4S4BKH7"/>
<dbReference type="SMART" id="SM00347">
    <property type="entry name" value="HTH_MARR"/>
    <property type="match status" value="1"/>
</dbReference>
<dbReference type="GO" id="GO:0003700">
    <property type="term" value="F:DNA-binding transcription factor activity"/>
    <property type="evidence" value="ECO:0007669"/>
    <property type="project" value="InterPro"/>
</dbReference>
<dbReference type="Pfam" id="PF01047">
    <property type="entry name" value="MarR"/>
    <property type="match status" value="1"/>
</dbReference>
<dbReference type="Proteomes" id="UP000310636">
    <property type="component" value="Unassembled WGS sequence"/>
</dbReference>
<accession>A0A4S4BKH7</accession>
<evidence type="ECO:0000256" key="3">
    <source>
        <dbReference type="ARBA" id="ARBA00023163"/>
    </source>
</evidence>